<dbReference type="Pfam" id="PF00171">
    <property type="entry name" value="Aldedh"/>
    <property type="match status" value="1"/>
</dbReference>
<dbReference type="InterPro" id="IPR047110">
    <property type="entry name" value="GABD/Sad-like"/>
</dbReference>
<reference evidence="5" key="1">
    <citation type="submission" date="2022-10" db="EMBL/GenBank/DDBJ databases">
        <authorList>
            <person name="Botero Cardona J."/>
        </authorList>
    </citation>
    <scope>NUCLEOTIDE SEQUENCE</scope>
    <source>
        <strain evidence="5">R-83534</strain>
    </source>
</reference>
<dbReference type="CDD" id="cd07100">
    <property type="entry name" value="ALDH_SSADH1_GabD1"/>
    <property type="match status" value="1"/>
</dbReference>
<dbReference type="InterPro" id="IPR016162">
    <property type="entry name" value="Ald_DH_N"/>
</dbReference>
<protein>
    <submittedName>
        <fullName evidence="5">Acyl-CoA reductase or other NAD-dependent aldehyde dehydrogenase (AdhE) (PDB:1A4S)</fullName>
    </submittedName>
</protein>
<dbReference type="RefSeq" id="WP_282024357.1">
    <property type="nucleotide sequence ID" value="NZ_CAMXCH010000003.1"/>
</dbReference>
<dbReference type="Proteomes" id="UP001154272">
    <property type="component" value="Unassembled WGS sequence"/>
</dbReference>
<evidence type="ECO:0000313" key="6">
    <source>
        <dbReference type="Proteomes" id="UP001154272"/>
    </source>
</evidence>
<dbReference type="Gene3D" id="3.40.605.10">
    <property type="entry name" value="Aldehyde Dehydrogenase, Chain A, domain 1"/>
    <property type="match status" value="1"/>
</dbReference>
<keyword evidence="6" id="KW-1185">Reference proteome</keyword>
<sequence>MAYKTVNPFTNKEVKSFTSLTEQEVTAKIDQADACYKEWRKTDFATRRAVMKKAATIMRENKAKFAGLVTLEMGKLISDAEGEVDLTADIFDYYADNAEEFLAPEILKPKDGRKAYVEHDSIGIILCVEPWNFPYYQLVRVAATNLMAGNVVMVKHASIVPQCAEAFEQLMLDAGAPKGAYTNLFVDSKHIAAIIHDRRIRGVAVTGSEKAGASVAGEAGKALKKSTMELGGSDAFIVLEDADLDKACKWGIWGRMNNTGQCCVAAKRFIVVESVADKLLKQLTECLSNLKAGDPMDRSTTLGPLSSEEAAKEIAELTATAIKHGAKAVVGGKRPDMPGAFMEATILTNITKENPVFYREFFGPVIMFFTVPDEKAAIALANDSEFGLGGTVFSNNIERAQKVASQIDTGMVFINRPTWTSPDLPFGGVKHSGYGRELSKEGIMEFVNRKLIYIENKG</sequence>
<evidence type="ECO:0000259" key="4">
    <source>
        <dbReference type="Pfam" id="PF00171"/>
    </source>
</evidence>
<dbReference type="EMBL" id="CAMXCH010000003">
    <property type="protein sequence ID" value="CAI3952321.1"/>
    <property type="molecule type" value="Genomic_DNA"/>
</dbReference>
<proteinExistence type="inferred from homology"/>
<dbReference type="Gene3D" id="3.40.309.10">
    <property type="entry name" value="Aldehyde Dehydrogenase, Chain A, domain 2"/>
    <property type="match status" value="1"/>
</dbReference>
<dbReference type="PANTHER" id="PTHR43217">
    <property type="entry name" value="SUCCINATE SEMIALDEHYDE DEHYDROGENASE [NAD(P)+] SAD"/>
    <property type="match status" value="1"/>
</dbReference>
<dbReference type="SUPFAM" id="SSF53720">
    <property type="entry name" value="ALDH-like"/>
    <property type="match status" value="1"/>
</dbReference>
<dbReference type="InterPro" id="IPR044148">
    <property type="entry name" value="ALDH_GabD1-like"/>
</dbReference>
<dbReference type="InterPro" id="IPR015590">
    <property type="entry name" value="Aldehyde_DH_dom"/>
</dbReference>
<keyword evidence="3" id="KW-0560">Oxidoreductase</keyword>
<organism evidence="5 6">
    <name type="scientific">Commensalibacter papalotli</name>
    <name type="common">ex Botero et al. 2024</name>
    <dbReference type="NCBI Taxonomy" id="2972766"/>
    <lineage>
        <taxon>Bacteria</taxon>
        <taxon>Pseudomonadati</taxon>
        <taxon>Pseudomonadota</taxon>
        <taxon>Alphaproteobacteria</taxon>
        <taxon>Acetobacterales</taxon>
        <taxon>Acetobacteraceae</taxon>
    </lineage>
</organism>
<dbReference type="InterPro" id="IPR016161">
    <property type="entry name" value="Ald_DH/histidinol_DH"/>
</dbReference>
<gene>
    <name evidence="5" type="ORF">R83534S58_LOCUS1789</name>
</gene>
<dbReference type="InterPro" id="IPR016163">
    <property type="entry name" value="Ald_DH_C"/>
</dbReference>
<name>A0ABM9HSI9_9PROT</name>
<evidence type="ECO:0000256" key="3">
    <source>
        <dbReference type="ARBA" id="ARBA00023002"/>
    </source>
</evidence>
<keyword evidence="2" id="KW-0521">NADP</keyword>
<evidence type="ECO:0000256" key="2">
    <source>
        <dbReference type="ARBA" id="ARBA00022857"/>
    </source>
</evidence>
<evidence type="ECO:0000256" key="1">
    <source>
        <dbReference type="ARBA" id="ARBA00009986"/>
    </source>
</evidence>
<feature type="domain" description="Aldehyde dehydrogenase" evidence="4">
    <location>
        <begin position="3"/>
        <end position="451"/>
    </location>
</feature>
<evidence type="ECO:0000313" key="5">
    <source>
        <dbReference type="EMBL" id="CAI3952321.1"/>
    </source>
</evidence>
<dbReference type="PANTHER" id="PTHR43217:SF2">
    <property type="entry name" value="SUCCINATE-SEMIALDEHYDE DEHYDROGENASE [NADP(+)]"/>
    <property type="match status" value="1"/>
</dbReference>
<accession>A0ABM9HSI9</accession>
<comment type="caution">
    <text evidence="5">The sequence shown here is derived from an EMBL/GenBank/DDBJ whole genome shotgun (WGS) entry which is preliminary data.</text>
</comment>
<comment type="similarity">
    <text evidence="1">Belongs to the aldehyde dehydrogenase family.</text>
</comment>